<sequence length="258" mass="28533">MPITRRPSTSQPHSHSIQDIPGNLTTIRPRVRHTVVAEDERDRLSPLAPLYQASARAASLPPLRYQPFHNNQTSAIRTFRAPTTATHPSESLPLLFSLRPAPRISLRGACLCSSVVVPSPPYISVQYDYAIAAPSPSQQTVPCSARLRRVRSAKRKRAKLQRYTDTNPPCLSLRLASQARPPHAARLCRLESLQKETGDSGFSVKSFPGLLSDRLGAVRDARIREWSAFPVGKETDDPQRRDAIYGLSICLAVTIVLT</sequence>
<organism evidence="2 3">
    <name type="scientific">Glonium stellatum</name>
    <dbReference type="NCBI Taxonomy" id="574774"/>
    <lineage>
        <taxon>Eukaryota</taxon>
        <taxon>Fungi</taxon>
        <taxon>Dikarya</taxon>
        <taxon>Ascomycota</taxon>
        <taxon>Pezizomycotina</taxon>
        <taxon>Dothideomycetes</taxon>
        <taxon>Pleosporomycetidae</taxon>
        <taxon>Gloniales</taxon>
        <taxon>Gloniaceae</taxon>
        <taxon>Glonium</taxon>
    </lineage>
</organism>
<reference evidence="2 3" key="1">
    <citation type="journal article" date="2016" name="Nat. Commun.">
        <title>Ectomycorrhizal ecology is imprinted in the genome of the dominant symbiotic fungus Cenococcum geophilum.</title>
        <authorList>
            <consortium name="DOE Joint Genome Institute"/>
            <person name="Peter M."/>
            <person name="Kohler A."/>
            <person name="Ohm R.A."/>
            <person name="Kuo A."/>
            <person name="Krutzmann J."/>
            <person name="Morin E."/>
            <person name="Arend M."/>
            <person name="Barry K.W."/>
            <person name="Binder M."/>
            <person name="Choi C."/>
            <person name="Clum A."/>
            <person name="Copeland A."/>
            <person name="Grisel N."/>
            <person name="Haridas S."/>
            <person name="Kipfer T."/>
            <person name="LaButti K."/>
            <person name="Lindquist E."/>
            <person name="Lipzen A."/>
            <person name="Maire R."/>
            <person name="Meier B."/>
            <person name="Mihaltcheva S."/>
            <person name="Molinier V."/>
            <person name="Murat C."/>
            <person name="Poggeler S."/>
            <person name="Quandt C.A."/>
            <person name="Sperisen C."/>
            <person name="Tritt A."/>
            <person name="Tisserant E."/>
            <person name="Crous P.W."/>
            <person name="Henrissat B."/>
            <person name="Nehls U."/>
            <person name="Egli S."/>
            <person name="Spatafora J.W."/>
            <person name="Grigoriev I.V."/>
            <person name="Martin F.M."/>
        </authorList>
    </citation>
    <scope>NUCLEOTIDE SEQUENCE [LARGE SCALE GENOMIC DNA]</scope>
    <source>
        <strain evidence="2 3">CBS 207.34</strain>
    </source>
</reference>
<evidence type="ECO:0000313" key="2">
    <source>
        <dbReference type="EMBL" id="OCL12036.1"/>
    </source>
</evidence>
<keyword evidence="3" id="KW-1185">Reference proteome</keyword>
<dbReference type="AlphaFoldDB" id="A0A8E2F7T1"/>
<dbReference type="Proteomes" id="UP000250140">
    <property type="component" value="Unassembled WGS sequence"/>
</dbReference>
<name>A0A8E2F7T1_9PEZI</name>
<dbReference type="EMBL" id="KV748939">
    <property type="protein sequence ID" value="OCL12036.1"/>
    <property type="molecule type" value="Genomic_DNA"/>
</dbReference>
<protein>
    <submittedName>
        <fullName evidence="2">Uncharacterized protein</fullName>
    </submittedName>
</protein>
<proteinExistence type="predicted"/>
<evidence type="ECO:0000313" key="3">
    <source>
        <dbReference type="Proteomes" id="UP000250140"/>
    </source>
</evidence>
<evidence type="ECO:0000256" key="1">
    <source>
        <dbReference type="SAM" id="MobiDB-lite"/>
    </source>
</evidence>
<feature type="compositionally biased region" description="Polar residues" evidence="1">
    <location>
        <begin position="1"/>
        <end position="17"/>
    </location>
</feature>
<feature type="region of interest" description="Disordered" evidence="1">
    <location>
        <begin position="1"/>
        <end position="23"/>
    </location>
</feature>
<gene>
    <name evidence="2" type="ORF">AOQ84DRAFT_228360</name>
</gene>
<accession>A0A8E2F7T1</accession>